<dbReference type="InterPro" id="IPR025724">
    <property type="entry name" value="GAG-pre-integrase_dom"/>
</dbReference>
<dbReference type="EMBL" id="VEPZ02001149">
    <property type="protein sequence ID" value="KAE8691230.1"/>
    <property type="molecule type" value="Genomic_DNA"/>
</dbReference>
<sequence>MTDATKTSTSSSTAMTNVRFAVEIFDGTGHFGMWQSEVLDALFQQGLDIAIEGEKPDDVEEKEWKRINRLACGTIRSCLSREQKYAFSKETSASKLWKALEEKCLKKSSQNKLYMKKRLFRFNYVPSTTMNDHITSFNQLVTDLMNMDVTFEDEELALMLMRPLPDEFEYLETTLLHGKVDVSLSEVTAALYSYELRKKDKQENTSFEAEALVIRGRSKSQNKGKRGRSKSKSRLSKDECAFCREKGHWKKECPRLKNKGKPERGKAVSLSNVVEYDNADSDFAFAATPSTNCSSSWLLDSAYLMRNLISVGTLESKGLEVRAKDEIMRIISGALVIMKGIRKRNNVYYFLGSTIVGTAAVAASTDEQESEATRLWHMRLGNVGEKSLKLLIDQGLLKGARACKFAFCEHCIKGKKTMVKFGTTIYDTKGILDYVHSDVWGPSKTTSLGGTHYYVTFVDDFSRRFWVYTMKTNDEVLGFFLKWKKMVETQTGRKIKRLRTDNGGEYKNDPFLKVCEEEGIVRHFTVRSTPQQNRVAERMNRTLVEKVRCVLSNAGLGKEFWAEALVYACHLVNCLPSTAISGKTPLEKWFGVPATDYDSLHVFGFTAYYHVKESKLDPRAKKAIFTGITYGVKGYRLWCPETKKIIFSRDVTFDESTMLRKVTSEKLEQTDGTPKQVEFKGSRIDPASKETDVDSPMVEEESDEKEVQTQEPPQQHESIALRKGKRTIRQSARYADMVSFASPIAIDDVPAIFNEAVQSSEYKKWRIAMNEEIQSLQKNQTWKLASLPKGKKAIGCKWVYAKKDGFPDKNNIRYKARFVAKGYAQTEGVDYNEVFSTVVKHYSIRILLALVAQLDLELVQMDVKIAFLHGDLDEEIYMTQLDGFKVAEKEEMMCKLEKSLYGLKQSPRQWEFEMKDLGEAKNILGMEISRDKKLGRLCLSQKEYLRKVLKRFYMNEKSKPVSTPLTPHFKLGASMSPKDDTEREYMSKVPYASVVGSLMYSMVCTRPDISQAVRVVSRYMHDPRKEQWEAVKWILRYILNTVDVGLVFQQDKQDGQCVVGYCDSDYAGDLDKRRSTTGYVFTFTKAPVSWKSTLQSTVALSTTEAEYMAVTEAVKEAIWLQGLFGELGMEQKHIKVHWDSQSVIHLAKNQVYHARTKHIDVRYHFVREILEEGGVIIQKIQTTENHADMLTKVPPTLVPSLASSLARPLEKPPVLLLPQKRNKGHHPIITISENDNPSFIAMPYNATNPIQGNVFHTLSPDATSSASLKHVLKVEPCISGFKIDDVIASLSFPNSHIIEAAGSLVEFGSIGTIQFSQCFYKRKLLWPHLRHLASIITSPWLMFGDFNVTISHDDRMGYVASSKPSTAFRDTLFDFSLRDMGFQGPLYTWSMGTTHARLDRFIYSLLLELENILAQEELLWKQKSCFDWVRLGNCLDFIPSNEEIYGALKDMTPLKAPALDGLHVELYQNNWDVVGSSVCCFILDVFNGGALDHVLNRTLITLIPKLSIPQTFADFCPISLCYVVYKILTKLVDKRLQPLMPQLIAPNQTSFIQGRNISDNIIINQEVVHSMRTTKSKQGLMVPFYFSKHGTLLSHLFFAYDFIMYARADIQNATMIDAVLSEFGLYSGHRVLGVFCVDNVGKYLSVTVVHQRVRCSNFEFILDKIRARLLGWAAQTLSLRGRITLVKSVLEAIRIYFMQTSLLSKKELRPNLAWIIGNRSFVSVWDDTWIPAVGPLRPHALNSSSPYIFLYFQDLMTESGSWNFPLLSTLLPRNVVSHIASIRCPVAGDIADSCTWSWDDSFSITSAYDALDHANWEPRSPHWKIIWQLAVPPRIKLFIWLAFKGKVLTNTEHHRRFLSSTDSCSLYGSTAETISHLLRDCVHARVIWHHILPSFGFHDFFDLD</sequence>
<dbReference type="Pfam" id="PF25597">
    <property type="entry name" value="SH3_retrovirus"/>
    <property type="match status" value="1"/>
</dbReference>
<keyword evidence="1" id="KW-0479">Metal-binding</keyword>
<dbReference type="GO" id="GO:0016787">
    <property type="term" value="F:hydrolase activity"/>
    <property type="evidence" value="ECO:0007669"/>
    <property type="project" value="UniProtKB-KW"/>
</dbReference>
<dbReference type="InterPro" id="IPR001584">
    <property type="entry name" value="Integrase_cat-core"/>
</dbReference>
<dbReference type="InterPro" id="IPR012337">
    <property type="entry name" value="RNaseH-like_sf"/>
</dbReference>
<evidence type="ECO:0000256" key="1">
    <source>
        <dbReference type="ARBA" id="ARBA00022723"/>
    </source>
</evidence>
<dbReference type="PROSITE" id="PS50994">
    <property type="entry name" value="INTEGRASE"/>
    <property type="match status" value="1"/>
</dbReference>
<protein>
    <recommendedName>
        <fullName evidence="4">Integrase catalytic domain-containing protein</fullName>
    </recommendedName>
</protein>
<dbReference type="InterPro" id="IPR057670">
    <property type="entry name" value="SH3_retrovirus"/>
</dbReference>
<keyword evidence="6" id="KW-1185">Reference proteome</keyword>
<dbReference type="Pfam" id="PF00665">
    <property type="entry name" value="rve"/>
    <property type="match status" value="1"/>
</dbReference>
<dbReference type="InterPro" id="IPR043502">
    <property type="entry name" value="DNA/RNA_pol_sf"/>
</dbReference>
<dbReference type="InterPro" id="IPR039537">
    <property type="entry name" value="Retrotran_Ty1/copia-like"/>
</dbReference>
<feature type="domain" description="Integrase catalytic" evidence="4">
    <location>
        <begin position="426"/>
        <end position="593"/>
    </location>
</feature>
<dbReference type="Gene3D" id="3.60.10.10">
    <property type="entry name" value="Endonuclease/exonuclease/phosphatase"/>
    <property type="match status" value="1"/>
</dbReference>
<dbReference type="InterPro" id="IPR026960">
    <property type="entry name" value="RVT-Znf"/>
</dbReference>
<accession>A0A6A2ZI19</accession>
<dbReference type="Gene3D" id="4.10.60.10">
    <property type="entry name" value="Zinc finger, CCHC-type"/>
    <property type="match status" value="1"/>
</dbReference>
<dbReference type="InterPro" id="IPR036691">
    <property type="entry name" value="Endo/exonu/phosph_ase_sf"/>
</dbReference>
<feature type="compositionally biased region" description="Basic and acidic residues" evidence="3">
    <location>
        <begin position="677"/>
        <end position="692"/>
    </location>
</feature>
<dbReference type="GO" id="GO:0015074">
    <property type="term" value="P:DNA integration"/>
    <property type="evidence" value="ECO:0007669"/>
    <property type="project" value="InterPro"/>
</dbReference>
<evidence type="ECO:0000313" key="5">
    <source>
        <dbReference type="EMBL" id="KAE8691230.1"/>
    </source>
</evidence>
<dbReference type="Proteomes" id="UP000436088">
    <property type="component" value="Unassembled WGS sequence"/>
</dbReference>
<comment type="caution">
    <text evidence="5">The sequence shown here is derived from an EMBL/GenBank/DDBJ whole genome shotgun (WGS) entry which is preliminary data.</text>
</comment>
<name>A0A6A2ZI19_HIBSY</name>
<evidence type="ECO:0000259" key="4">
    <source>
        <dbReference type="PROSITE" id="PS50994"/>
    </source>
</evidence>
<evidence type="ECO:0000256" key="3">
    <source>
        <dbReference type="SAM" id="MobiDB-lite"/>
    </source>
</evidence>
<feature type="region of interest" description="Disordered" evidence="3">
    <location>
        <begin position="665"/>
        <end position="717"/>
    </location>
</feature>
<evidence type="ECO:0000313" key="6">
    <source>
        <dbReference type="Proteomes" id="UP000436088"/>
    </source>
</evidence>
<dbReference type="SUPFAM" id="SSF56672">
    <property type="entry name" value="DNA/RNA polymerases"/>
    <property type="match status" value="1"/>
</dbReference>
<reference evidence="5" key="1">
    <citation type="submission" date="2019-09" db="EMBL/GenBank/DDBJ databases">
        <title>Draft genome information of white flower Hibiscus syriacus.</title>
        <authorList>
            <person name="Kim Y.-M."/>
        </authorList>
    </citation>
    <scope>NUCLEOTIDE SEQUENCE [LARGE SCALE GENOMIC DNA]</scope>
    <source>
        <strain evidence="5">YM2019G1</strain>
    </source>
</reference>
<dbReference type="SUPFAM" id="SSF56219">
    <property type="entry name" value="DNase I-like"/>
    <property type="match status" value="1"/>
</dbReference>
<dbReference type="GO" id="GO:0003676">
    <property type="term" value="F:nucleic acid binding"/>
    <property type="evidence" value="ECO:0007669"/>
    <property type="project" value="InterPro"/>
</dbReference>
<keyword evidence="2" id="KW-0378">Hydrolase</keyword>
<dbReference type="InterPro" id="IPR036875">
    <property type="entry name" value="Znf_CCHC_sf"/>
</dbReference>
<dbReference type="InterPro" id="IPR036397">
    <property type="entry name" value="RNaseH_sf"/>
</dbReference>
<dbReference type="CDD" id="cd09272">
    <property type="entry name" value="RNase_HI_RT_Ty1"/>
    <property type="match status" value="1"/>
</dbReference>
<dbReference type="Pfam" id="PF14223">
    <property type="entry name" value="Retrotran_gag_2"/>
    <property type="match status" value="1"/>
</dbReference>
<dbReference type="PANTHER" id="PTHR42648">
    <property type="entry name" value="TRANSPOSASE, PUTATIVE-RELATED"/>
    <property type="match status" value="1"/>
</dbReference>
<dbReference type="Gene3D" id="3.30.420.10">
    <property type="entry name" value="Ribonuclease H-like superfamily/Ribonuclease H"/>
    <property type="match status" value="2"/>
</dbReference>
<dbReference type="Pfam" id="PF13976">
    <property type="entry name" value="gag_pre-integrs"/>
    <property type="match status" value="1"/>
</dbReference>
<dbReference type="SUPFAM" id="SSF53098">
    <property type="entry name" value="Ribonuclease H-like"/>
    <property type="match status" value="1"/>
</dbReference>
<evidence type="ECO:0000256" key="2">
    <source>
        <dbReference type="ARBA" id="ARBA00022801"/>
    </source>
</evidence>
<dbReference type="Pfam" id="PF07727">
    <property type="entry name" value="RVT_2"/>
    <property type="match status" value="1"/>
</dbReference>
<dbReference type="GO" id="GO:0008270">
    <property type="term" value="F:zinc ion binding"/>
    <property type="evidence" value="ECO:0007669"/>
    <property type="project" value="InterPro"/>
</dbReference>
<dbReference type="SUPFAM" id="SSF57756">
    <property type="entry name" value="Retrovirus zinc finger-like domains"/>
    <property type="match status" value="1"/>
</dbReference>
<dbReference type="PANTHER" id="PTHR42648:SF28">
    <property type="entry name" value="TRANSPOSON-ENCODED PROTEIN WITH RIBONUCLEASE H-LIKE AND RETROVIRUS ZINC FINGER-LIKE DOMAINS"/>
    <property type="match status" value="1"/>
</dbReference>
<gene>
    <name evidence="5" type="ORF">F3Y22_tig00110890pilonHSYRG00142</name>
</gene>
<dbReference type="Pfam" id="PF13966">
    <property type="entry name" value="zf-RVT"/>
    <property type="match status" value="1"/>
</dbReference>
<proteinExistence type="predicted"/>
<dbReference type="InterPro" id="IPR013103">
    <property type="entry name" value="RVT_2"/>
</dbReference>
<organism evidence="5 6">
    <name type="scientific">Hibiscus syriacus</name>
    <name type="common">Rose of Sharon</name>
    <dbReference type="NCBI Taxonomy" id="106335"/>
    <lineage>
        <taxon>Eukaryota</taxon>
        <taxon>Viridiplantae</taxon>
        <taxon>Streptophyta</taxon>
        <taxon>Embryophyta</taxon>
        <taxon>Tracheophyta</taxon>
        <taxon>Spermatophyta</taxon>
        <taxon>Magnoliopsida</taxon>
        <taxon>eudicotyledons</taxon>
        <taxon>Gunneridae</taxon>
        <taxon>Pentapetalae</taxon>
        <taxon>rosids</taxon>
        <taxon>malvids</taxon>
        <taxon>Malvales</taxon>
        <taxon>Malvaceae</taxon>
        <taxon>Malvoideae</taxon>
        <taxon>Hibiscus</taxon>
    </lineage>
</organism>